<reference evidence="1" key="1">
    <citation type="journal article" date="2020" name="Stud. Mycol.">
        <title>101 Dothideomycetes genomes: a test case for predicting lifestyles and emergence of pathogens.</title>
        <authorList>
            <person name="Haridas S."/>
            <person name="Albert R."/>
            <person name="Binder M."/>
            <person name="Bloem J."/>
            <person name="Labutti K."/>
            <person name="Salamov A."/>
            <person name="Andreopoulos B."/>
            <person name="Baker S."/>
            <person name="Barry K."/>
            <person name="Bills G."/>
            <person name="Bluhm B."/>
            <person name="Cannon C."/>
            <person name="Castanera R."/>
            <person name="Culley D."/>
            <person name="Daum C."/>
            <person name="Ezra D."/>
            <person name="Gonzalez J."/>
            <person name="Henrissat B."/>
            <person name="Kuo A."/>
            <person name="Liang C."/>
            <person name="Lipzen A."/>
            <person name="Lutzoni F."/>
            <person name="Magnuson J."/>
            <person name="Mondo S."/>
            <person name="Nolan M."/>
            <person name="Ohm R."/>
            <person name="Pangilinan J."/>
            <person name="Park H.-J."/>
            <person name="Ramirez L."/>
            <person name="Alfaro M."/>
            <person name="Sun H."/>
            <person name="Tritt A."/>
            <person name="Yoshinaga Y."/>
            <person name="Zwiers L.-H."/>
            <person name="Turgeon B."/>
            <person name="Goodwin S."/>
            <person name="Spatafora J."/>
            <person name="Crous P."/>
            <person name="Grigoriev I."/>
        </authorList>
    </citation>
    <scope>NUCLEOTIDE SEQUENCE</scope>
    <source>
        <strain evidence="1">ATCC 200398</strain>
    </source>
</reference>
<protein>
    <submittedName>
        <fullName evidence="1">Uncharacterized protein</fullName>
    </submittedName>
</protein>
<name>A0ACB6Q8I1_9PLEO</name>
<comment type="caution">
    <text evidence="1">The sequence shown here is derived from an EMBL/GenBank/DDBJ whole genome shotgun (WGS) entry which is preliminary data.</text>
</comment>
<dbReference type="EMBL" id="MU003568">
    <property type="protein sequence ID" value="KAF2462672.1"/>
    <property type="molecule type" value="Genomic_DNA"/>
</dbReference>
<proteinExistence type="predicted"/>
<evidence type="ECO:0000313" key="2">
    <source>
        <dbReference type="Proteomes" id="UP000799755"/>
    </source>
</evidence>
<gene>
    <name evidence="1" type="ORF">BDR25DRAFT_363734</name>
</gene>
<keyword evidence="2" id="KW-1185">Reference proteome</keyword>
<organism evidence="1 2">
    <name type="scientific">Lindgomyces ingoldianus</name>
    <dbReference type="NCBI Taxonomy" id="673940"/>
    <lineage>
        <taxon>Eukaryota</taxon>
        <taxon>Fungi</taxon>
        <taxon>Dikarya</taxon>
        <taxon>Ascomycota</taxon>
        <taxon>Pezizomycotina</taxon>
        <taxon>Dothideomycetes</taxon>
        <taxon>Pleosporomycetidae</taxon>
        <taxon>Pleosporales</taxon>
        <taxon>Lindgomycetaceae</taxon>
        <taxon>Lindgomyces</taxon>
    </lineage>
</organism>
<sequence length="412" mass="46779">MSAIFWQASKRLGPSSIPDPSVLGGSANYFNFTFSFTSTQQIVITILCKDNKNNTNISFFRSLSDSFVTPQSCSNISFLWLVSFAIFHTGPIKRGQLPVRTKPIENFKEMGTLAIFMNWTLSHNNQVANCLNNLAIHLHRNQLPISSRDSLEMGRQIISITTTQTWILSKTLQTIDTNHTGLPRLQYRSEWTGENDAHCVPDAKKGDTYPQFEFNSAVTRDNLIHEVDTDFAAINEFLAYEQLTTIYPIYSLQANLRSTRVAILKYGVHKIHEVVRYNEQTFDFSHWIATVRGYGSDILVTNDPVVVSTTEADLLVNPWLDYYQMRQERNPGLHLPRCSVKSTVPNVLRPINVLNLPPNTQGLVTSLVGCLIQRRPELFSPDLFWISRALRFSPSLPALSVFGQKRTRTSPY</sequence>
<accession>A0ACB6Q8I1</accession>
<evidence type="ECO:0000313" key="1">
    <source>
        <dbReference type="EMBL" id="KAF2462672.1"/>
    </source>
</evidence>
<dbReference type="Proteomes" id="UP000799755">
    <property type="component" value="Unassembled WGS sequence"/>
</dbReference>